<dbReference type="OrthoDB" id="6343844at2759"/>
<proteinExistence type="predicted"/>
<evidence type="ECO:0000259" key="3">
    <source>
        <dbReference type="Pfam" id="PF16516"/>
    </source>
</evidence>
<dbReference type="GO" id="GO:0005634">
    <property type="term" value="C:nucleus"/>
    <property type="evidence" value="ECO:0007669"/>
    <property type="project" value="TreeGrafter"/>
</dbReference>
<organism evidence="4 5">
    <name type="scientific">Brassicogethes aeneus</name>
    <name type="common">Rape pollen beetle</name>
    <name type="synonym">Meligethes aeneus</name>
    <dbReference type="NCBI Taxonomy" id="1431903"/>
    <lineage>
        <taxon>Eukaryota</taxon>
        <taxon>Metazoa</taxon>
        <taxon>Ecdysozoa</taxon>
        <taxon>Arthropoda</taxon>
        <taxon>Hexapoda</taxon>
        <taxon>Insecta</taxon>
        <taxon>Pterygota</taxon>
        <taxon>Neoptera</taxon>
        <taxon>Endopterygota</taxon>
        <taxon>Coleoptera</taxon>
        <taxon>Polyphaga</taxon>
        <taxon>Cucujiformia</taxon>
        <taxon>Nitidulidae</taxon>
        <taxon>Meligethinae</taxon>
        <taxon>Brassicogethes</taxon>
    </lineage>
</organism>
<sequence>MATAISSPLPGAAGPSEEESFVILGNSIDSNLDSIQVDNDDEPKMRQYIEEGRKLVSTLAEAQMEESTILPAMPSIEKDIEKENNESHTISISTVSSEFIPEDIQAKINEVIDENTQLKNTILENNNSMRSQRDRMLAWQSEVEKTFQTNKNQYQEAKELIIKQKNQIAQLMYEKDAIKNNGKFNTNAVEELQVSTEKLSIEGQEKEKVDALKTEIEELKITVKTLNDELEEIKRSNINLNKEKEILQKETEHQSKMANSLIAESIPKELKVAKEYIVTLEKEKEVLHRKIEEQRQMVNSLSSGNNLLQIEVDNAKKMVNKPNTNEEALRVSNGKLDSLSKYNEQLLQENRNMNQLICSSNEQLVNVQQQLMQAQIAHRQLLQERDSLAGQLQNSDEKASQEQKDKISMFEVQLEQYKSDFEAERTAKETLKSERDQLAEDLMNLHRRNQELQEEVELLRNREWVAPPRMPSPAHSAHSDSPPLLIYSCPICNSKFRSLRLVEEHVETCPSLTP</sequence>
<dbReference type="InterPro" id="IPR051301">
    <property type="entry name" value="Optineurin/NFkB_EssMod"/>
</dbReference>
<feature type="coiled-coil region" evidence="2">
    <location>
        <begin position="202"/>
        <end position="250"/>
    </location>
</feature>
<evidence type="ECO:0000313" key="5">
    <source>
        <dbReference type="Proteomes" id="UP001154078"/>
    </source>
</evidence>
<dbReference type="PANTHER" id="PTHR31553">
    <property type="entry name" value="NF-KAPPA-B ESSENTIAL MODULATOR"/>
    <property type="match status" value="1"/>
</dbReference>
<dbReference type="Proteomes" id="UP001154078">
    <property type="component" value="Chromosome 2"/>
</dbReference>
<dbReference type="GO" id="GO:0043122">
    <property type="term" value="P:regulation of canonical NF-kappaB signal transduction"/>
    <property type="evidence" value="ECO:0007669"/>
    <property type="project" value="TreeGrafter"/>
</dbReference>
<gene>
    <name evidence="4" type="ORF">MELIAE_LOCUS4612</name>
</gene>
<dbReference type="PANTHER" id="PTHR31553:SF1">
    <property type="entry name" value="NF-KAPPA-B ESSENTIAL MODULATOR"/>
    <property type="match status" value="1"/>
</dbReference>
<evidence type="ECO:0000256" key="1">
    <source>
        <dbReference type="ARBA" id="ARBA00023054"/>
    </source>
</evidence>
<accession>A0A9P0B0P8</accession>
<dbReference type="AlphaFoldDB" id="A0A9P0B0P8"/>
<dbReference type="EMBL" id="OV121133">
    <property type="protein sequence ID" value="CAH0552177.1"/>
    <property type="molecule type" value="Genomic_DNA"/>
</dbReference>
<feature type="domain" description="NF-kappa-B essential modulator NEMO CC2-LZ" evidence="3">
    <location>
        <begin position="353"/>
        <end position="453"/>
    </location>
</feature>
<dbReference type="GO" id="GO:0070530">
    <property type="term" value="F:K63-linked polyubiquitin modification-dependent protein binding"/>
    <property type="evidence" value="ECO:0007669"/>
    <property type="project" value="TreeGrafter"/>
</dbReference>
<keyword evidence="1 2" id="KW-0175">Coiled coil</keyword>
<reference evidence="4" key="1">
    <citation type="submission" date="2021-12" db="EMBL/GenBank/DDBJ databases">
        <authorList>
            <person name="King R."/>
        </authorList>
    </citation>
    <scope>NUCLEOTIDE SEQUENCE</scope>
</reference>
<keyword evidence="5" id="KW-1185">Reference proteome</keyword>
<evidence type="ECO:0000256" key="2">
    <source>
        <dbReference type="SAM" id="Coils"/>
    </source>
</evidence>
<protein>
    <recommendedName>
        <fullName evidence="3">NF-kappa-B essential modulator NEMO CC2-LZ domain-containing protein</fullName>
    </recommendedName>
</protein>
<feature type="coiled-coil region" evidence="2">
    <location>
        <begin position="336"/>
        <end position="384"/>
    </location>
</feature>
<evidence type="ECO:0000313" key="4">
    <source>
        <dbReference type="EMBL" id="CAH0552177.1"/>
    </source>
</evidence>
<dbReference type="Gene3D" id="1.20.5.990">
    <property type="entry name" value="Nemo cc2-lz domain - 1d5 darpin complex"/>
    <property type="match status" value="1"/>
</dbReference>
<dbReference type="GO" id="GO:0005737">
    <property type="term" value="C:cytoplasm"/>
    <property type="evidence" value="ECO:0007669"/>
    <property type="project" value="TreeGrafter"/>
</dbReference>
<feature type="coiled-coil region" evidence="2">
    <location>
        <begin position="414"/>
        <end position="462"/>
    </location>
</feature>
<dbReference type="InterPro" id="IPR032419">
    <property type="entry name" value="CC2-LZ_dom"/>
</dbReference>
<name>A0A9P0B0P8_BRAAE</name>
<dbReference type="Pfam" id="PF16516">
    <property type="entry name" value="CC2-LZ"/>
    <property type="match status" value="1"/>
</dbReference>
<dbReference type="Gene3D" id="1.20.5.390">
    <property type="entry name" value="L1 transposable element, trimerization domain"/>
    <property type="match status" value="1"/>
</dbReference>